<evidence type="ECO:0000259" key="1">
    <source>
        <dbReference type="PROSITE" id="PS50086"/>
    </source>
</evidence>
<proteinExistence type="predicted"/>
<dbReference type="GO" id="GO:0005096">
    <property type="term" value="F:GTPase activator activity"/>
    <property type="evidence" value="ECO:0007669"/>
    <property type="project" value="TreeGrafter"/>
</dbReference>
<dbReference type="InterPro" id="IPR050302">
    <property type="entry name" value="Rab_GAP_TBC_domain"/>
</dbReference>
<dbReference type="Gene3D" id="1.10.8.270">
    <property type="entry name" value="putative rabgap domain of human tbc1 domain family member 14 like domains"/>
    <property type="match status" value="1"/>
</dbReference>
<dbReference type="EMBL" id="KN818504">
    <property type="protein sequence ID" value="KIL55532.1"/>
    <property type="molecule type" value="Genomic_DNA"/>
</dbReference>
<feature type="domain" description="Rab-GAP TBC" evidence="1">
    <location>
        <begin position="1"/>
        <end position="129"/>
    </location>
</feature>
<dbReference type="PANTHER" id="PTHR47219:SF20">
    <property type="entry name" value="TBC1 DOMAIN FAMILY MEMBER 2B"/>
    <property type="match status" value="1"/>
</dbReference>
<dbReference type="STRING" id="946122.A0A0C2W367"/>
<dbReference type="InterPro" id="IPR035969">
    <property type="entry name" value="Rab-GAP_TBC_sf"/>
</dbReference>
<dbReference type="InterPro" id="IPR000195">
    <property type="entry name" value="Rab-GAP-TBC_dom"/>
</dbReference>
<keyword evidence="3" id="KW-1185">Reference proteome</keyword>
<dbReference type="PANTHER" id="PTHR47219">
    <property type="entry name" value="RAB GTPASE-ACTIVATING PROTEIN 1-LIKE"/>
    <property type="match status" value="1"/>
</dbReference>
<dbReference type="InParanoid" id="A0A0C2W367"/>
<sequence length="129" mass="14632">MPLNVFFGGDGVGLGKLRRVLTAYSRRDHAVGYCQCMNLVASTATCICRRGRRLLDSRLQSWNGFSRKTSFRLLFSLLGRVHSFYWITCSTVQEYIPKLYAHLDELDADLLLSASPGSYPCRMSVCQLR</sequence>
<dbReference type="PROSITE" id="PS50086">
    <property type="entry name" value="TBC_RABGAP"/>
    <property type="match status" value="1"/>
</dbReference>
<organism evidence="2 3">
    <name type="scientific">Amanita muscaria (strain Koide BX008)</name>
    <dbReference type="NCBI Taxonomy" id="946122"/>
    <lineage>
        <taxon>Eukaryota</taxon>
        <taxon>Fungi</taxon>
        <taxon>Dikarya</taxon>
        <taxon>Basidiomycota</taxon>
        <taxon>Agaricomycotina</taxon>
        <taxon>Agaricomycetes</taxon>
        <taxon>Agaricomycetidae</taxon>
        <taxon>Agaricales</taxon>
        <taxon>Pluteineae</taxon>
        <taxon>Amanitaceae</taxon>
        <taxon>Amanita</taxon>
    </lineage>
</organism>
<protein>
    <recommendedName>
        <fullName evidence="1">Rab-GAP TBC domain-containing protein</fullName>
    </recommendedName>
</protein>
<evidence type="ECO:0000313" key="2">
    <source>
        <dbReference type="EMBL" id="KIL55532.1"/>
    </source>
</evidence>
<dbReference type="Proteomes" id="UP000054549">
    <property type="component" value="Unassembled WGS sequence"/>
</dbReference>
<evidence type="ECO:0000313" key="3">
    <source>
        <dbReference type="Proteomes" id="UP000054549"/>
    </source>
</evidence>
<accession>A0A0C2W367</accession>
<dbReference type="Pfam" id="PF00566">
    <property type="entry name" value="RabGAP-TBC"/>
    <property type="match status" value="1"/>
</dbReference>
<dbReference type="AlphaFoldDB" id="A0A0C2W367"/>
<dbReference type="HOGENOM" id="CLU_1948302_0_0_1"/>
<gene>
    <name evidence="2" type="ORF">M378DRAFT_591052</name>
</gene>
<dbReference type="OrthoDB" id="3236339at2759"/>
<reference evidence="2 3" key="1">
    <citation type="submission" date="2014-04" db="EMBL/GenBank/DDBJ databases">
        <title>Evolutionary Origins and Diversification of the Mycorrhizal Mutualists.</title>
        <authorList>
            <consortium name="DOE Joint Genome Institute"/>
            <consortium name="Mycorrhizal Genomics Consortium"/>
            <person name="Kohler A."/>
            <person name="Kuo A."/>
            <person name="Nagy L.G."/>
            <person name="Floudas D."/>
            <person name="Copeland A."/>
            <person name="Barry K.W."/>
            <person name="Cichocki N."/>
            <person name="Veneault-Fourrey C."/>
            <person name="LaButti K."/>
            <person name="Lindquist E.A."/>
            <person name="Lipzen A."/>
            <person name="Lundell T."/>
            <person name="Morin E."/>
            <person name="Murat C."/>
            <person name="Riley R."/>
            <person name="Ohm R."/>
            <person name="Sun H."/>
            <person name="Tunlid A."/>
            <person name="Henrissat B."/>
            <person name="Grigoriev I.V."/>
            <person name="Hibbett D.S."/>
            <person name="Martin F."/>
        </authorList>
    </citation>
    <scope>NUCLEOTIDE SEQUENCE [LARGE SCALE GENOMIC DNA]</scope>
    <source>
        <strain evidence="2 3">Koide BX008</strain>
    </source>
</reference>
<dbReference type="GO" id="GO:0031267">
    <property type="term" value="F:small GTPase binding"/>
    <property type="evidence" value="ECO:0007669"/>
    <property type="project" value="TreeGrafter"/>
</dbReference>
<name>A0A0C2W367_AMAMK</name>
<dbReference type="SUPFAM" id="SSF47923">
    <property type="entry name" value="Ypt/Rab-GAP domain of gyp1p"/>
    <property type="match status" value="1"/>
</dbReference>